<evidence type="ECO:0008006" key="4">
    <source>
        <dbReference type="Google" id="ProtNLM"/>
    </source>
</evidence>
<dbReference type="SUPFAM" id="SSF52096">
    <property type="entry name" value="ClpP/crotonase"/>
    <property type="match status" value="1"/>
</dbReference>
<dbReference type="Gene3D" id="3.90.226.10">
    <property type="entry name" value="2-enoyl-CoA Hydratase, Chain A, domain 1"/>
    <property type="match status" value="1"/>
</dbReference>
<evidence type="ECO:0000256" key="1">
    <source>
        <dbReference type="SAM" id="SignalP"/>
    </source>
</evidence>
<feature type="chain" id="PRO_5008391925" description="Periplasmic protein" evidence="1">
    <location>
        <begin position="29"/>
        <end position="370"/>
    </location>
</feature>
<dbReference type="RefSeq" id="WP_038405156.1">
    <property type="nucleotide sequence ID" value="NZ_CP015879.1"/>
</dbReference>
<dbReference type="InterPro" id="IPR029045">
    <property type="entry name" value="ClpP/crotonase-like_dom_sf"/>
</dbReference>
<dbReference type="Proteomes" id="UP000077748">
    <property type="component" value="Plasmid pRBL16"/>
</dbReference>
<evidence type="ECO:0000313" key="3">
    <source>
        <dbReference type="Proteomes" id="UP000077748"/>
    </source>
</evidence>
<proteinExistence type="predicted"/>
<sequence length="370" mass="39516">MLNAINYYGHNMKSIIAILLAGISINLAASPAPVPADDPRLQPAAVTFLKPSEDGGFPEIYIDGYIHQPTVEAFKRVGNLNGAGLGMVYFNSLGGDLVAAIELGQLIRERGFSTRVGRRGSAGTPQPGRCESGCPFAFAGGRFRFLDEDSKMGVHRFYRAAGQQANDLSLAQVASTLIATHLSAMGVSLSLMDRMVSAGSESMRYLTPQEAYDLGLINAGELPARWGIEEVQGAIVLVGTQEKVQGTGKIALACSQDASVELAALFKSWYSPSLLRRMDTITLTVDGAPTGQALAELNPELRNGFLTFTTEPSAEQLMAISRARTVGFRYGKSGTDLRAGFDVEVDGASSMIGSFIQLCQGKRLRLAARL</sequence>
<dbReference type="AlphaFoldDB" id="A0A1A9KN15"/>
<evidence type="ECO:0000313" key="2">
    <source>
        <dbReference type="EMBL" id="ANI18925.1"/>
    </source>
</evidence>
<geneLocation type="plasmid" evidence="3">
    <name>prbl16</name>
</geneLocation>
<dbReference type="GeneID" id="93444986"/>
<feature type="signal peptide" evidence="1">
    <location>
        <begin position="1"/>
        <end position="28"/>
    </location>
</feature>
<keyword evidence="1" id="KW-0732">Signal</keyword>
<protein>
    <recommendedName>
        <fullName evidence="4">Periplasmic protein</fullName>
    </recommendedName>
</protein>
<name>A0A1A9KN15_9PSED</name>
<gene>
    <name evidence="2" type="ORF">A9C11_33265</name>
</gene>
<organism evidence="2 3">
    <name type="scientific">Pseudomonas citronellolis</name>
    <dbReference type="NCBI Taxonomy" id="53408"/>
    <lineage>
        <taxon>Bacteria</taxon>
        <taxon>Pseudomonadati</taxon>
        <taxon>Pseudomonadota</taxon>
        <taxon>Gammaproteobacteria</taxon>
        <taxon>Pseudomonadales</taxon>
        <taxon>Pseudomonadaceae</taxon>
        <taxon>Pseudomonas</taxon>
    </lineage>
</organism>
<accession>A0A1A9KN15</accession>
<keyword evidence="2" id="KW-0614">Plasmid</keyword>
<reference evidence="2 3" key="1">
    <citation type="submission" date="2016-05" db="EMBL/GenBank/DDBJ databases">
        <title>Genome Sequence of Pseudomonas citronellolis Strain SJTE-3, an Estrogens and Persistent Organic Pollutants degradation strain.</title>
        <authorList>
            <person name="Liang R."/>
        </authorList>
    </citation>
    <scope>NUCLEOTIDE SEQUENCE [LARGE SCALE GENOMIC DNA]</scope>
    <source>
        <strain evidence="2 3">SJTE-3</strain>
        <plasmid evidence="3">Plasmid prbl16</plasmid>
    </source>
</reference>
<dbReference type="EMBL" id="CP015879">
    <property type="protein sequence ID" value="ANI18925.1"/>
    <property type="molecule type" value="Genomic_DNA"/>
</dbReference>